<proteinExistence type="predicted"/>
<comment type="caution">
    <text evidence="1">The sequence shown here is derived from an EMBL/GenBank/DDBJ whole genome shotgun (WGS) entry which is preliminary data.</text>
</comment>
<organism evidence="1">
    <name type="scientific">marine sediment metagenome</name>
    <dbReference type="NCBI Taxonomy" id="412755"/>
    <lineage>
        <taxon>unclassified sequences</taxon>
        <taxon>metagenomes</taxon>
        <taxon>ecological metagenomes</taxon>
    </lineage>
</organism>
<dbReference type="EMBL" id="LAZR01003173">
    <property type="protein sequence ID" value="KKN21182.1"/>
    <property type="molecule type" value="Genomic_DNA"/>
</dbReference>
<feature type="non-terminal residue" evidence="1">
    <location>
        <position position="1"/>
    </location>
</feature>
<name>A0A0F9P9P7_9ZZZZ</name>
<evidence type="ECO:0000313" key="1">
    <source>
        <dbReference type="EMBL" id="KKN21182.1"/>
    </source>
</evidence>
<gene>
    <name evidence="1" type="ORF">LCGC14_0928130</name>
</gene>
<dbReference type="AlphaFoldDB" id="A0A0F9P9P7"/>
<protein>
    <submittedName>
        <fullName evidence="1">Uncharacterized protein</fullName>
    </submittedName>
</protein>
<reference evidence="1" key="1">
    <citation type="journal article" date="2015" name="Nature">
        <title>Complex archaea that bridge the gap between prokaryotes and eukaryotes.</title>
        <authorList>
            <person name="Spang A."/>
            <person name="Saw J.H."/>
            <person name="Jorgensen S.L."/>
            <person name="Zaremba-Niedzwiedzka K."/>
            <person name="Martijn J."/>
            <person name="Lind A.E."/>
            <person name="van Eijk R."/>
            <person name="Schleper C."/>
            <person name="Guy L."/>
            <person name="Ettema T.J."/>
        </authorList>
    </citation>
    <scope>NUCLEOTIDE SEQUENCE</scope>
</reference>
<sequence length="35" mass="4095">CYDTGKILVFRGDWDDYDEIDCDACKDYSSILRNS</sequence>
<accession>A0A0F9P9P7</accession>